<organism evidence="2 3">
    <name type="scientific">Plasmodium knowlesi</name>
    <dbReference type="NCBI Taxonomy" id="5850"/>
    <lineage>
        <taxon>Eukaryota</taxon>
        <taxon>Sar</taxon>
        <taxon>Alveolata</taxon>
        <taxon>Apicomplexa</taxon>
        <taxon>Aconoidasida</taxon>
        <taxon>Haemosporida</taxon>
        <taxon>Plasmodiidae</taxon>
        <taxon>Plasmodium</taxon>
        <taxon>Plasmodium (Plasmodium)</taxon>
    </lineage>
</organism>
<dbReference type="OrthoDB" id="385235at2759"/>
<dbReference type="Pfam" id="PF08373">
    <property type="entry name" value="RAP"/>
    <property type="match status" value="1"/>
</dbReference>
<comment type="caution">
    <text evidence="2">The sequence shown here is derived from an EMBL/GenBank/DDBJ whole genome shotgun (WGS) entry which is preliminary data.</text>
</comment>
<dbReference type="GO" id="GO:0006281">
    <property type="term" value="P:DNA repair"/>
    <property type="evidence" value="ECO:0007669"/>
    <property type="project" value="UniProtKB-ARBA"/>
</dbReference>
<gene>
    <name evidence="2" type="ORF">PKNOH_S03323900</name>
</gene>
<dbReference type="EMBL" id="NETL01000017">
    <property type="protein sequence ID" value="OTN68361.1"/>
    <property type="molecule type" value="Genomic_DNA"/>
</dbReference>
<evidence type="ECO:0000259" key="1">
    <source>
        <dbReference type="PROSITE" id="PS51286"/>
    </source>
</evidence>
<dbReference type="VEuPathDB" id="PlasmoDB:PKA1H_060014000"/>
<dbReference type="OMA" id="HYYTFGG"/>
<dbReference type="VEuPathDB" id="PlasmoDB:PKNOH_S03323900"/>
<proteinExistence type="predicted"/>
<feature type="domain" description="RAP" evidence="1">
    <location>
        <begin position="385"/>
        <end position="442"/>
    </location>
</feature>
<dbReference type="InterPro" id="IPR013584">
    <property type="entry name" value="RAP"/>
</dbReference>
<accession>A0A1Y3DUA9</accession>
<sequence>MAVRTMMQLGCKQIRLYSFVRLFTKSARVGQGTWDGQMPPEGAERRKLPLGMNIENIGKNKLLYLMKNIQLLNLTEKEILNTISTLLMNHMNEMTTCEMSFMVHTFCKLKFIKYSLLTKIVQSIMSRKPVFKDMRTLTQLLIDLHKMGSLDFNIITFFTQHYIRGSVRMFSLFDLSIILYVYNKHSYNDGATVREICSVIRDFFMPIVSQEKGVLSTILLSLSMLQLNRDLYINLLHQHVHKKYNQFEAKYLCNIVYSVALWLAGDCEKVDLLKGESNHLPRDTSTDILQEVLRDVTAILLQNVNVLKNEELKQVHIVLYLLRELGGDYQQAINMIEKKKIKNTLTVSKMQKQLEKLLKEMGLKAEREFPMGPYVLDFALQKKRTCIEVNGFTHYYTFGGELNAKSRLKYYILRRLNWKVLTVEYTSWKNKSKEDKIKYLEENVLRRIG</sequence>
<dbReference type="AlphaFoldDB" id="A0A1Y3DUA9"/>
<protein>
    <submittedName>
        <fullName evidence="2">Putative RAP protein</fullName>
    </submittedName>
</protein>
<dbReference type="SUPFAM" id="SSF52980">
    <property type="entry name" value="Restriction endonuclease-like"/>
    <property type="match status" value="1"/>
</dbReference>
<dbReference type="SMART" id="SM00952">
    <property type="entry name" value="RAP"/>
    <property type="match status" value="1"/>
</dbReference>
<dbReference type="VEuPathDB" id="PlasmoDB:PKNH_0609100"/>
<dbReference type="InterPro" id="IPR011335">
    <property type="entry name" value="Restrct_endonuc-II-like"/>
</dbReference>
<name>A0A1Y3DUA9_PLAKN</name>
<dbReference type="PROSITE" id="PS51286">
    <property type="entry name" value="RAP"/>
    <property type="match status" value="1"/>
</dbReference>
<dbReference type="Proteomes" id="UP000195012">
    <property type="component" value="Unassembled WGS sequence"/>
</dbReference>
<evidence type="ECO:0000313" key="3">
    <source>
        <dbReference type="Proteomes" id="UP000195012"/>
    </source>
</evidence>
<dbReference type="Gene3D" id="3.40.960.10">
    <property type="entry name" value="VSR Endonuclease"/>
    <property type="match status" value="1"/>
</dbReference>
<dbReference type="eggNOG" id="ENOG502SC6N">
    <property type="taxonomic scope" value="Eukaryota"/>
</dbReference>
<evidence type="ECO:0000313" key="2">
    <source>
        <dbReference type="EMBL" id="OTN68361.1"/>
    </source>
</evidence>
<reference evidence="2 3" key="1">
    <citation type="submission" date="2017-05" db="EMBL/GenBank/DDBJ databases">
        <title>PacBio assembly of a Plasmodium knowlesi genome sequence with Hi-C correction and manual annotation of the SICAvar gene family.</title>
        <authorList>
            <person name="Lapp S.A."/>
            <person name="Geraldo J.A."/>
            <person name="Chien J.-T."/>
            <person name="Ay F."/>
            <person name="Pakala S.B."/>
            <person name="Batugedara G."/>
            <person name="Humphrey J.C."/>
            <person name="Debarry J.D."/>
            <person name="Le Roch K.G."/>
            <person name="Galinski M.R."/>
            <person name="Kissinger J.C."/>
        </authorList>
    </citation>
    <scope>NUCLEOTIDE SEQUENCE [LARGE SCALE GENOMIC DNA]</scope>
    <source>
        <strain evidence="3">Malayan Strain Pk1 (A+)</strain>
    </source>
</reference>